<protein>
    <submittedName>
        <fullName evidence="2">Uncharacterized protein</fullName>
    </submittedName>
</protein>
<sequence>MTSQIYHHIWGGVWTMHYEIDRGGVLGLCIFYFISNHLFLFSYRVFIDMDFP</sequence>
<dbReference type="EMBL" id="ML738703">
    <property type="protein sequence ID" value="KAE8158125.1"/>
    <property type="molecule type" value="Genomic_DNA"/>
</dbReference>
<keyword evidence="1" id="KW-1133">Transmembrane helix</keyword>
<keyword evidence="3" id="KW-1185">Reference proteome</keyword>
<accession>A0A5N6UHP7</accession>
<evidence type="ECO:0000313" key="3">
    <source>
        <dbReference type="Proteomes" id="UP000326950"/>
    </source>
</evidence>
<keyword evidence="1" id="KW-0812">Transmembrane</keyword>
<dbReference type="AlphaFoldDB" id="A0A5N6UHP7"/>
<feature type="transmembrane region" description="Helical" evidence="1">
    <location>
        <begin position="24"/>
        <end position="46"/>
    </location>
</feature>
<keyword evidence="1" id="KW-0472">Membrane</keyword>
<evidence type="ECO:0000313" key="2">
    <source>
        <dbReference type="EMBL" id="KAE8158125.1"/>
    </source>
</evidence>
<gene>
    <name evidence="2" type="ORF">BDV40DRAFT_276589</name>
</gene>
<organism evidence="2 3">
    <name type="scientific">Aspergillus tamarii</name>
    <dbReference type="NCBI Taxonomy" id="41984"/>
    <lineage>
        <taxon>Eukaryota</taxon>
        <taxon>Fungi</taxon>
        <taxon>Dikarya</taxon>
        <taxon>Ascomycota</taxon>
        <taxon>Pezizomycotina</taxon>
        <taxon>Eurotiomycetes</taxon>
        <taxon>Eurotiomycetidae</taxon>
        <taxon>Eurotiales</taxon>
        <taxon>Aspergillaceae</taxon>
        <taxon>Aspergillus</taxon>
        <taxon>Aspergillus subgen. Circumdati</taxon>
    </lineage>
</organism>
<evidence type="ECO:0000256" key="1">
    <source>
        <dbReference type="SAM" id="Phobius"/>
    </source>
</evidence>
<name>A0A5N6UHP7_ASPTM</name>
<proteinExistence type="predicted"/>
<reference evidence="2 3" key="1">
    <citation type="submission" date="2019-04" db="EMBL/GenBank/DDBJ databases">
        <title>Friends and foes A comparative genomics study of 23 Aspergillus species from section Flavi.</title>
        <authorList>
            <consortium name="DOE Joint Genome Institute"/>
            <person name="Kjaerbolling I."/>
            <person name="Vesth T."/>
            <person name="Frisvad J.C."/>
            <person name="Nybo J.L."/>
            <person name="Theobald S."/>
            <person name="Kildgaard S."/>
            <person name="Isbrandt T."/>
            <person name="Kuo A."/>
            <person name="Sato A."/>
            <person name="Lyhne E.K."/>
            <person name="Kogle M.E."/>
            <person name="Wiebenga A."/>
            <person name="Kun R.S."/>
            <person name="Lubbers R.J."/>
            <person name="Makela M.R."/>
            <person name="Barry K."/>
            <person name="Chovatia M."/>
            <person name="Clum A."/>
            <person name="Daum C."/>
            <person name="Haridas S."/>
            <person name="He G."/>
            <person name="LaButti K."/>
            <person name="Lipzen A."/>
            <person name="Mondo S."/>
            <person name="Riley R."/>
            <person name="Salamov A."/>
            <person name="Simmons B.A."/>
            <person name="Magnuson J.K."/>
            <person name="Henrissat B."/>
            <person name="Mortensen U.H."/>
            <person name="Larsen T.O."/>
            <person name="Devries R.P."/>
            <person name="Grigoriev I.V."/>
            <person name="Machida M."/>
            <person name="Baker S.E."/>
            <person name="Andersen M.R."/>
        </authorList>
    </citation>
    <scope>NUCLEOTIDE SEQUENCE [LARGE SCALE GENOMIC DNA]</scope>
    <source>
        <strain evidence="2 3">CBS 117626</strain>
    </source>
</reference>
<dbReference type="Proteomes" id="UP000326950">
    <property type="component" value="Unassembled WGS sequence"/>
</dbReference>